<gene>
    <name evidence="17" type="ORF">HNR13_002408</name>
</gene>
<dbReference type="InterPro" id="IPR014782">
    <property type="entry name" value="Peptidase_M1_dom"/>
</dbReference>
<sequence>MTSAPFSPHAADPDDASPDAASLDSTSPDSASPDSASPDGARADGGARALSHAYLPRSGTDDFSVLSYDLDLSYKVATNRLDATAVIRGRANVRLSAISLDLVHLRAKRVRLDGDKRTRFTQSPTHVRVKAAKPLAAGTEFTLEIAYDGSPVPRRTRWGSLGWEELTDGVIVASQPSGAPTWFPCNDRPSDKAAYRITITTEQPYTVLATGELVDHAVSGGRGTWTFDRPEPTATYLAAVQIGRYVLEPRRTDGVEWVIAYPPALARRVLADFAPVGRMIECFQERFGPYPFPSYTVVVTEDPLEIPLEAQGMATFGSTHVDGRGGSERLIAHELAHQWFGNSVGVAGWADIWLNEGFACYAEWIWSEYSGGPSANTLARSHHAVLRVKPKDLVLADPGVDDMFDDRVYKRGACLLHALRRRLGDEVFFDLVRGWSAAHRFGTASTADFEAFAAGFSDEPLDEFFDAWLRETRLPSLSAP</sequence>
<evidence type="ECO:0000256" key="7">
    <source>
        <dbReference type="ARBA" id="ARBA00022670"/>
    </source>
</evidence>
<dbReference type="Pfam" id="PF17900">
    <property type="entry name" value="Peptidase_M1_N"/>
    <property type="match status" value="1"/>
</dbReference>
<evidence type="ECO:0000259" key="15">
    <source>
        <dbReference type="Pfam" id="PF01433"/>
    </source>
</evidence>
<protein>
    <recommendedName>
        <fullName evidence="5">Aminopeptidase N</fullName>
        <ecNumber evidence="4">3.4.11.2</ecNumber>
    </recommendedName>
    <alternativeName>
        <fullName evidence="12">Alanine aminopeptidase</fullName>
    </alternativeName>
    <alternativeName>
        <fullName evidence="13">Lysyl aminopeptidase</fullName>
    </alternativeName>
</protein>
<dbReference type="InterPro" id="IPR045357">
    <property type="entry name" value="Aminopeptidase_N-like_N"/>
</dbReference>
<dbReference type="AlphaFoldDB" id="A0A853CXP4"/>
<keyword evidence="10" id="KW-0862">Zinc</keyword>
<evidence type="ECO:0000256" key="2">
    <source>
        <dbReference type="ARBA" id="ARBA00001947"/>
    </source>
</evidence>
<dbReference type="PANTHER" id="PTHR11533">
    <property type="entry name" value="PROTEASE M1 ZINC METALLOPROTEASE"/>
    <property type="match status" value="1"/>
</dbReference>
<dbReference type="PANTHER" id="PTHR11533:SF174">
    <property type="entry name" value="PUROMYCIN-SENSITIVE AMINOPEPTIDASE-RELATED"/>
    <property type="match status" value="1"/>
</dbReference>
<evidence type="ECO:0000256" key="3">
    <source>
        <dbReference type="ARBA" id="ARBA00010136"/>
    </source>
</evidence>
<dbReference type="CDD" id="cd09603">
    <property type="entry name" value="M1_APN_like"/>
    <property type="match status" value="1"/>
</dbReference>
<feature type="region of interest" description="Disordered" evidence="14">
    <location>
        <begin position="1"/>
        <end position="45"/>
    </location>
</feature>
<comment type="similarity">
    <text evidence="3">Belongs to the peptidase M1 family.</text>
</comment>
<dbReference type="GO" id="GO:0070006">
    <property type="term" value="F:metalloaminopeptidase activity"/>
    <property type="evidence" value="ECO:0007669"/>
    <property type="project" value="TreeGrafter"/>
</dbReference>
<evidence type="ECO:0000313" key="17">
    <source>
        <dbReference type="EMBL" id="NYJ24121.1"/>
    </source>
</evidence>
<evidence type="ECO:0000256" key="13">
    <source>
        <dbReference type="ARBA" id="ARBA00031533"/>
    </source>
</evidence>
<dbReference type="GO" id="GO:0008270">
    <property type="term" value="F:zinc ion binding"/>
    <property type="evidence" value="ECO:0007669"/>
    <property type="project" value="InterPro"/>
</dbReference>
<evidence type="ECO:0000256" key="6">
    <source>
        <dbReference type="ARBA" id="ARBA00022438"/>
    </source>
</evidence>
<dbReference type="Gene3D" id="2.60.40.1730">
    <property type="entry name" value="tricorn interacting facor f3 domain"/>
    <property type="match status" value="1"/>
</dbReference>
<organism evidence="17 18">
    <name type="scientific">Leifsonia shinshuensis</name>
    <dbReference type="NCBI Taxonomy" id="150026"/>
    <lineage>
        <taxon>Bacteria</taxon>
        <taxon>Bacillati</taxon>
        <taxon>Actinomycetota</taxon>
        <taxon>Actinomycetes</taxon>
        <taxon>Micrococcales</taxon>
        <taxon>Microbacteriaceae</taxon>
        <taxon>Leifsonia</taxon>
    </lineage>
</organism>
<comment type="cofactor">
    <cofactor evidence="2">
        <name>Zn(2+)</name>
        <dbReference type="ChEBI" id="CHEBI:29105"/>
    </cofactor>
</comment>
<evidence type="ECO:0000256" key="4">
    <source>
        <dbReference type="ARBA" id="ARBA00012564"/>
    </source>
</evidence>
<dbReference type="GO" id="GO:0005615">
    <property type="term" value="C:extracellular space"/>
    <property type="evidence" value="ECO:0007669"/>
    <property type="project" value="TreeGrafter"/>
</dbReference>
<dbReference type="GO" id="GO:0005737">
    <property type="term" value="C:cytoplasm"/>
    <property type="evidence" value="ECO:0007669"/>
    <property type="project" value="TreeGrafter"/>
</dbReference>
<comment type="catalytic activity">
    <reaction evidence="1">
        <text>Release of an N-terminal amino acid, Xaa-|-Yaa- from a peptide, amide or arylamide. Xaa is preferably Ala, but may be most amino acids including Pro (slow action). When a terminal hydrophobic residue is followed by a prolyl residue, the two may be released as an intact Xaa-Pro dipeptide.</text>
        <dbReference type="EC" id="3.4.11.2"/>
    </reaction>
</comment>
<dbReference type="InterPro" id="IPR042097">
    <property type="entry name" value="Aminopeptidase_N-like_N_sf"/>
</dbReference>
<evidence type="ECO:0000256" key="14">
    <source>
        <dbReference type="SAM" id="MobiDB-lite"/>
    </source>
</evidence>
<dbReference type="RefSeq" id="WP_179606035.1">
    <property type="nucleotide sequence ID" value="NZ_BAABEH010000001.1"/>
</dbReference>
<feature type="domain" description="Peptidase M1 membrane alanine aminopeptidase" evidence="15">
    <location>
        <begin position="277"/>
        <end position="468"/>
    </location>
</feature>
<dbReference type="GO" id="GO:0016020">
    <property type="term" value="C:membrane"/>
    <property type="evidence" value="ECO:0007669"/>
    <property type="project" value="TreeGrafter"/>
</dbReference>
<dbReference type="PRINTS" id="PR00756">
    <property type="entry name" value="ALADIPTASE"/>
</dbReference>
<comment type="caution">
    <text evidence="17">The sequence shown here is derived from an EMBL/GenBank/DDBJ whole genome shotgun (WGS) entry which is preliminary data.</text>
</comment>
<dbReference type="InterPro" id="IPR027268">
    <property type="entry name" value="Peptidase_M4/M1_CTD_sf"/>
</dbReference>
<dbReference type="Gene3D" id="1.10.390.10">
    <property type="entry name" value="Neutral Protease Domain 2"/>
    <property type="match status" value="1"/>
</dbReference>
<evidence type="ECO:0000256" key="1">
    <source>
        <dbReference type="ARBA" id="ARBA00000098"/>
    </source>
</evidence>
<evidence type="ECO:0000259" key="16">
    <source>
        <dbReference type="Pfam" id="PF17900"/>
    </source>
</evidence>
<reference evidence="17 18" key="1">
    <citation type="submission" date="2020-07" db="EMBL/GenBank/DDBJ databases">
        <title>Sequencing the genomes of 1000 actinobacteria strains.</title>
        <authorList>
            <person name="Klenk H.-P."/>
        </authorList>
    </citation>
    <scope>NUCLEOTIDE SEQUENCE [LARGE SCALE GENOMIC DNA]</scope>
    <source>
        <strain evidence="17 18">DSM 15165</strain>
    </source>
</reference>
<evidence type="ECO:0000256" key="12">
    <source>
        <dbReference type="ARBA" id="ARBA00029811"/>
    </source>
</evidence>
<dbReference type="GO" id="GO:0042277">
    <property type="term" value="F:peptide binding"/>
    <property type="evidence" value="ECO:0007669"/>
    <property type="project" value="TreeGrafter"/>
</dbReference>
<dbReference type="GO" id="GO:0016285">
    <property type="term" value="F:alanyl aminopeptidase activity"/>
    <property type="evidence" value="ECO:0007669"/>
    <property type="project" value="UniProtKB-EC"/>
</dbReference>
<keyword evidence="11" id="KW-0482">Metalloprotease</keyword>
<keyword evidence="8" id="KW-0479">Metal-binding</keyword>
<name>A0A853CXP4_9MICO</name>
<keyword evidence="6 17" id="KW-0031">Aminopeptidase</keyword>
<dbReference type="Pfam" id="PF01433">
    <property type="entry name" value="Peptidase_M1"/>
    <property type="match status" value="1"/>
</dbReference>
<feature type="domain" description="Aminopeptidase N-like N-terminal" evidence="16">
    <location>
        <begin position="67"/>
        <end position="237"/>
    </location>
</feature>
<evidence type="ECO:0000256" key="9">
    <source>
        <dbReference type="ARBA" id="ARBA00022801"/>
    </source>
</evidence>
<evidence type="ECO:0000256" key="8">
    <source>
        <dbReference type="ARBA" id="ARBA00022723"/>
    </source>
</evidence>
<keyword evidence="9" id="KW-0378">Hydrolase</keyword>
<evidence type="ECO:0000256" key="11">
    <source>
        <dbReference type="ARBA" id="ARBA00023049"/>
    </source>
</evidence>
<dbReference type="Proteomes" id="UP000578352">
    <property type="component" value="Unassembled WGS sequence"/>
</dbReference>
<dbReference type="SUPFAM" id="SSF63737">
    <property type="entry name" value="Leukotriene A4 hydrolase N-terminal domain"/>
    <property type="match status" value="1"/>
</dbReference>
<dbReference type="GO" id="GO:0043171">
    <property type="term" value="P:peptide catabolic process"/>
    <property type="evidence" value="ECO:0007669"/>
    <property type="project" value="TreeGrafter"/>
</dbReference>
<dbReference type="InterPro" id="IPR001930">
    <property type="entry name" value="Peptidase_M1"/>
</dbReference>
<dbReference type="InterPro" id="IPR050344">
    <property type="entry name" value="Peptidase_M1_aminopeptidases"/>
</dbReference>
<evidence type="ECO:0000313" key="18">
    <source>
        <dbReference type="Proteomes" id="UP000578352"/>
    </source>
</evidence>
<evidence type="ECO:0000256" key="10">
    <source>
        <dbReference type="ARBA" id="ARBA00022833"/>
    </source>
</evidence>
<dbReference type="EC" id="3.4.11.2" evidence="4"/>
<feature type="compositionally biased region" description="Low complexity" evidence="14">
    <location>
        <begin position="1"/>
        <end position="10"/>
    </location>
</feature>
<keyword evidence="7" id="KW-0645">Protease</keyword>
<dbReference type="GO" id="GO:0006508">
    <property type="term" value="P:proteolysis"/>
    <property type="evidence" value="ECO:0007669"/>
    <property type="project" value="UniProtKB-KW"/>
</dbReference>
<accession>A0A853CXP4</accession>
<dbReference type="EMBL" id="JACCFL010000001">
    <property type="protein sequence ID" value="NYJ24121.1"/>
    <property type="molecule type" value="Genomic_DNA"/>
</dbReference>
<proteinExistence type="inferred from homology"/>
<dbReference type="SUPFAM" id="SSF55486">
    <property type="entry name" value="Metalloproteases ('zincins'), catalytic domain"/>
    <property type="match status" value="1"/>
</dbReference>
<evidence type="ECO:0000256" key="5">
    <source>
        <dbReference type="ARBA" id="ARBA00015611"/>
    </source>
</evidence>
<feature type="compositionally biased region" description="Low complexity" evidence="14">
    <location>
        <begin position="18"/>
        <end position="40"/>
    </location>
</feature>